<keyword evidence="2" id="KW-1185">Reference proteome</keyword>
<organism evidence="1 2">
    <name type="scientific">Streptomyces spiralis</name>
    <dbReference type="NCBI Taxonomy" id="66376"/>
    <lineage>
        <taxon>Bacteria</taxon>
        <taxon>Bacillati</taxon>
        <taxon>Actinomycetota</taxon>
        <taxon>Actinomycetes</taxon>
        <taxon>Kitasatosporales</taxon>
        <taxon>Streptomycetaceae</taxon>
        <taxon>Streptomyces</taxon>
    </lineage>
</organism>
<dbReference type="Proteomes" id="UP000641386">
    <property type="component" value="Unassembled WGS sequence"/>
</dbReference>
<reference evidence="1" key="2">
    <citation type="submission" date="2020-09" db="EMBL/GenBank/DDBJ databases">
        <authorList>
            <person name="Sun Q."/>
            <person name="Ohkuma M."/>
        </authorList>
    </citation>
    <scope>NUCLEOTIDE SEQUENCE</scope>
    <source>
        <strain evidence="1">JCM 3302</strain>
    </source>
</reference>
<protein>
    <submittedName>
        <fullName evidence="1">Uncharacterized protein</fullName>
    </submittedName>
</protein>
<proteinExistence type="predicted"/>
<comment type="caution">
    <text evidence="1">The sequence shown here is derived from an EMBL/GenBank/DDBJ whole genome shotgun (WGS) entry which is preliminary data.</text>
</comment>
<evidence type="ECO:0000313" key="2">
    <source>
        <dbReference type="Proteomes" id="UP000641386"/>
    </source>
</evidence>
<reference evidence="1" key="1">
    <citation type="journal article" date="2014" name="Int. J. Syst. Evol. Microbiol.">
        <title>Complete genome sequence of Corynebacterium casei LMG S-19264T (=DSM 44701T), isolated from a smear-ripened cheese.</title>
        <authorList>
            <consortium name="US DOE Joint Genome Institute (JGI-PGF)"/>
            <person name="Walter F."/>
            <person name="Albersmeier A."/>
            <person name="Kalinowski J."/>
            <person name="Ruckert C."/>
        </authorList>
    </citation>
    <scope>NUCLEOTIDE SEQUENCE</scope>
    <source>
        <strain evidence="1">JCM 3302</strain>
    </source>
</reference>
<evidence type="ECO:0000313" key="1">
    <source>
        <dbReference type="EMBL" id="GHE90664.1"/>
    </source>
</evidence>
<dbReference type="EMBL" id="BNBC01000028">
    <property type="protein sequence ID" value="GHE90664.1"/>
    <property type="molecule type" value="Genomic_DNA"/>
</dbReference>
<accession>A0A919DYF9</accession>
<dbReference type="RefSeq" id="WP_189904290.1">
    <property type="nucleotide sequence ID" value="NZ_BNBC01000028.1"/>
</dbReference>
<sequence>MANKPDFGVLLTRLMNHRRVDVAWLSSASGVPEAELRSVVSGRAPSAAQLDKLAPALGFHAADLHVIADVPVPEVLPPRGSAAGSAVVALVRIAMALPPEQRALVQRLVDQMPLELEEPSSAPPYVFDQHEAGFGAMLVNLLCGNRNLHSVAAVARVLALLTEGRVYLAASTIGGIGRGRVPLTAERVEGFATALGIPAGDLAAITGVELGEASRPCDPLAAEMAGLVWKCRCLTAAQVGYVRDEAESMLVAVPDDAPDEAWNRVRQRHGRWWGAPRR</sequence>
<dbReference type="AlphaFoldDB" id="A0A919DYF9"/>
<gene>
    <name evidence="1" type="ORF">GCM10014715_53910</name>
</gene>
<name>A0A919DYF9_9ACTN</name>